<dbReference type="GO" id="GO:0042602">
    <property type="term" value="F:riboflavin reductase (NADPH) activity"/>
    <property type="evidence" value="ECO:0007669"/>
    <property type="project" value="TreeGrafter"/>
</dbReference>
<gene>
    <name evidence="2" type="ORF">DB32_000661</name>
</gene>
<dbReference type="SUPFAM" id="SSF51735">
    <property type="entry name" value="NAD(P)-binding Rossmann-fold domains"/>
    <property type="match status" value="1"/>
</dbReference>
<sequence>MNIVVIGASGRTGRHVVEQAIRRGHAVTAFGRRADVLAGSPGVRVVVGDGRDPRALRTALEGQDAVISIVAGEGLGPTRSASDVTRALVSAMRSASVSRLVTTSSRSVVATRPWLAVALAWLFFRHVYCDLVRQETLVEESGLDWTIVRATRLGDGAPRGRVHTDFEADATGGAWTLDRADYAMALLDAVADPRLVGRALGVSGPDRRSS</sequence>
<evidence type="ECO:0000313" key="2">
    <source>
        <dbReference type="EMBL" id="AKF03512.1"/>
    </source>
</evidence>
<dbReference type="PANTHER" id="PTHR43355:SF2">
    <property type="entry name" value="FLAVIN REDUCTASE (NADPH)"/>
    <property type="match status" value="1"/>
</dbReference>
<dbReference type="InterPro" id="IPR051606">
    <property type="entry name" value="Polyketide_Oxido-like"/>
</dbReference>
<dbReference type="Gene3D" id="3.40.50.720">
    <property type="entry name" value="NAD(P)-binding Rossmann-like Domain"/>
    <property type="match status" value="1"/>
</dbReference>
<accession>A0A0F6VZD6</accession>
<proteinExistence type="predicted"/>
<dbReference type="InterPro" id="IPR016040">
    <property type="entry name" value="NAD(P)-bd_dom"/>
</dbReference>
<dbReference type="GO" id="GO:0004074">
    <property type="term" value="F:biliverdin reductase [NAD(P)H] activity"/>
    <property type="evidence" value="ECO:0007669"/>
    <property type="project" value="TreeGrafter"/>
</dbReference>
<dbReference type="STRING" id="927083.DB32_000661"/>
<dbReference type="KEGG" id="samy:DB32_000661"/>
<dbReference type="PANTHER" id="PTHR43355">
    <property type="entry name" value="FLAVIN REDUCTASE (NADPH)"/>
    <property type="match status" value="1"/>
</dbReference>
<evidence type="ECO:0000259" key="1">
    <source>
        <dbReference type="Pfam" id="PF13460"/>
    </source>
</evidence>
<reference evidence="2 3" key="1">
    <citation type="submission" date="2015-03" db="EMBL/GenBank/DDBJ databases">
        <title>Genome assembly of Sandaracinus amylolyticus DSM 53668.</title>
        <authorList>
            <person name="Sharma G."/>
            <person name="Subramanian S."/>
        </authorList>
    </citation>
    <scope>NUCLEOTIDE SEQUENCE [LARGE SCALE GENOMIC DNA]</scope>
    <source>
        <strain evidence="2 3">DSM 53668</strain>
    </source>
</reference>
<dbReference type="OrthoDB" id="7352421at2"/>
<dbReference type="Proteomes" id="UP000034883">
    <property type="component" value="Chromosome"/>
</dbReference>
<keyword evidence="3" id="KW-1185">Reference proteome</keyword>
<feature type="domain" description="NAD(P)-binding" evidence="1">
    <location>
        <begin position="7"/>
        <end position="193"/>
    </location>
</feature>
<name>A0A0F6VZD6_9BACT</name>
<evidence type="ECO:0000313" key="3">
    <source>
        <dbReference type="Proteomes" id="UP000034883"/>
    </source>
</evidence>
<dbReference type="EMBL" id="CP011125">
    <property type="protein sequence ID" value="AKF03512.1"/>
    <property type="molecule type" value="Genomic_DNA"/>
</dbReference>
<dbReference type="InterPro" id="IPR036291">
    <property type="entry name" value="NAD(P)-bd_dom_sf"/>
</dbReference>
<dbReference type="AlphaFoldDB" id="A0A0F6VZD6"/>
<dbReference type="Pfam" id="PF13460">
    <property type="entry name" value="NAD_binding_10"/>
    <property type="match status" value="1"/>
</dbReference>
<protein>
    <submittedName>
        <fullName evidence="2">Flavin reductase</fullName>
    </submittedName>
</protein>
<organism evidence="2 3">
    <name type="scientific">Sandaracinus amylolyticus</name>
    <dbReference type="NCBI Taxonomy" id="927083"/>
    <lineage>
        <taxon>Bacteria</taxon>
        <taxon>Pseudomonadati</taxon>
        <taxon>Myxococcota</taxon>
        <taxon>Polyangia</taxon>
        <taxon>Polyangiales</taxon>
        <taxon>Sandaracinaceae</taxon>
        <taxon>Sandaracinus</taxon>
    </lineage>
</organism>
<dbReference type="RefSeq" id="WP_053230963.1">
    <property type="nucleotide sequence ID" value="NZ_CP011125.1"/>
</dbReference>